<name>A0A1G1VML5_9BACT</name>
<comment type="caution">
    <text evidence="1">The sequence shown here is derived from an EMBL/GenBank/DDBJ whole genome shotgun (WGS) entry which is preliminary data.</text>
</comment>
<dbReference type="AlphaFoldDB" id="A0A1G1VML5"/>
<evidence type="ECO:0000313" key="2">
    <source>
        <dbReference type="Proteomes" id="UP000177324"/>
    </source>
</evidence>
<dbReference type="STRING" id="1797589.A2784_04760"/>
<sequence length="146" mass="16163">MNPTEVAVRQPAFESIANKWEIYFKTSEGLQGNEYGAVRDLARAALFDQGAQVHYLQVEGWIREVYGSSFSPGSSWSGVEFVLGQEIRDEPVMELFLREKMSGADVADLTGGGFKGRMMGPEANRVARATRNLMLMVLDVQPGEVD</sequence>
<gene>
    <name evidence="1" type="ORF">A2784_04760</name>
</gene>
<protein>
    <submittedName>
        <fullName evidence="1">Uncharacterized protein</fullName>
    </submittedName>
</protein>
<accession>A0A1G1VML5</accession>
<dbReference type="Proteomes" id="UP000177324">
    <property type="component" value="Unassembled WGS sequence"/>
</dbReference>
<dbReference type="EMBL" id="MHCH01000041">
    <property type="protein sequence ID" value="OGY16650.1"/>
    <property type="molecule type" value="Genomic_DNA"/>
</dbReference>
<reference evidence="1 2" key="1">
    <citation type="journal article" date="2016" name="Nat. Commun.">
        <title>Thousands of microbial genomes shed light on interconnected biogeochemical processes in an aquifer system.</title>
        <authorList>
            <person name="Anantharaman K."/>
            <person name="Brown C.T."/>
            <person name="Hug L.A."/>
            <person name="Sharon I."/>
            <person name="Castelle C.J."/>
            <person name="Probst A.J."/>
            <person name="Thomas B.C."/>
            <person name="Singh A."/>
            <person name="Wilkins M.J."/>
            <person name="Karaoz U."/>
            <person name="Brodie E.L."/>
            <person name="Williams K.H."/>
            <person name="Hubbard S.S."/>
            <person name="Banfield J.F."/>
        </authorList>
    </citation>
    <scope>NUCLEOTIDE SEQUENCE [LARGE SCALE GENOMIC DNA]</scope>
</reference>
<proteinExistence type="predicted"/>
<organism evidence="1 2">
    <name type="scientific">Candidatus Chisholmbacteria bacterium RIFCSPHIGHO2_01_FULL_48_12</name>
    <dbReference type="NCBI Taxonomy" id="1797589"/>
    <lineage>
        <taxon>Bacteria</taxon>
        <taxon>Candidatus Chisholmiibacteriota</taxon>
    </lineage>
</organism>
<evidence type="ECO:0000313" key="1">
    <source>
        <dbReference type="EMBL" id="OGY16650.1"/>
    </source>
</evidence>